<evidence type="ECO:0000313" key="5">
    <source>
        <dbReference type="EMBL" id="QGZ66543.1"/>
    </source>
</evidence>
<evidence type="ECO:0000256" key="2">
    <source>
        <dbReference type="ARBA" id="ARBA00022723"/>
    </source>
</evidence>
<comment type="similarity">
    <text evidence="1">Belongs to the hemerythrin family.</text>
</comment>
<proteinExistence type="inferred from homology"/>
<evidence type="ECO:0000313" key="6">
    <source>
        <dbReference type="Proteomes" id="UP000433577"/>
    </source>
</evidence>
<name>A0A7Z2GRE5_9BURK</name>
<dbReference type="Pfam" id="PF01814">
    <property type="entry name" value="Hemerythrin"/>
    <property type="match status" value="1"/>
</dbReference>
<dbReference type="NCBIfam" id="TIGR02481">
    <property type="entry name" value="hemeryth_dom"/>
    <property type="match status" value="1"/>
</dbReference>
<reference evidence="5 6" key="1">
    <citation type="submission" date="2019-12" db="EMBL/GenBank/DDBJ databases">
        <title>Paraburkholderia acidiphila 7Q-K02 sp. nov and Paraburkholderia acidisoli DHF22 sp. nov., two strains isolated from forest soil.</title>
        <authorList>
            <person name="Gao Z."/>
            <person name="Qiu L."/>
        </authorList>
    </citation>
    <scope>NUCLEOTIDE SEQUENCE [LARGE SCALE GENOMIC DNA]</scope>
    <source>
        <strain evidence="5 6">DHF22</strain>
    </source>
</reference>
<dbReference type="KEGG" id="pacs:FAZ98_32775"/>
<dbReference type="CDD" id="cd12107">
    <property type="entry name" value="Hemerythrin"/>
    <property type="match status" value="1"/>
</dbReference>
<dbReference type="GO" id="GO:0046872">
    <property type="term" value="F:metal ion binding"/>
    <property type="evidence" value="ECO:0007669"/>
    <property type="project" value="UniProtKB-KW"/>
</dbReference>
<dbReference type="SUPFAM" id="SSF47188">
    <property type="entry name" value="Hemerythrin-like"/>
    <property type="match status" value="1"/>
</dbReference>
<dbReference type="PROSITE" id="PS00550">
    <property type="entry name" value="HEMERYTHRINS"/>
    <property type="match status" value="1"/>
</dbReference>
<evidence type="ECO:0000256" key="3">
    <source>
        <dbReference type="ARBA" id="ARBA00023004"/>
    </source>
</evidence>
<evidence type="ECO:0000259" key="4">
    <source>
        <dbReference type="Pfam" id="PF01814"/>
    </source>
</evidence>
<sequence>MSLSAAIPASHLPAELHLGEPVTDAMHAGFMRLLDQTRDAPDDTLVAALDAWIAHTQEHFAQEERWMDAMDFAGRHCHTGQHRNVLHVAGAVRAEIVENGRFDLGRGLSAELRDWFAHHVRTMDAMMIGHMREMGVAPVA</sequence>
<dbReference type="RefSeq" id="WP_158957982.1">
    <property type="nucleotide sequence ID" value="NZ_CP046916.1"/>
</dbReference>
<keyword evidence="2" id="KW-0479">Metal-binding</keyword>
<dbReference type="Proteomes" id="UP000433577">
    <property type="component" value="Chromosome 4"/>
</dbReference>
<keyword evidence="3" id="KW-0408">Iron</keyword>
<keyword evidence="6" id="KW-1185">Reference proteome</keyword>
<dbReference type="NCBIfam" id="NF002522">
    <property type="entry name" value="PRK01917.1"/>
    <property type="match status" value="1"/>
</dbReference>
<dbReference type="InterPro" id="IPR012312">
    <property type="entry name" value="Hemerythrin-like"/>
</dbReference>
<organism evidence="5 6">
    <name type="scientific">Paraburkholderia acidisoli</name>
    <dbReference type="NCBI Taxonomy" id="2571748"/>
    <lineage>
        <taxon>Bacteria</taxon>
        <taxon>Pseudomonadati</taxon>
        <taxon>Pseudomonadota</taxon>
        <taxon>Betaproteobacteria</taxon>
        <taxon>Burkholderiales</taxon>
        <taxon>Burkholderiaceae</taxon>
        <taxon>Paraburkholderia</taxon>
    </lineage>
</organism>
<dbReference type="Gene3D" id="1.20.120.50">
    <property type="entry name" value="Hemerythrin-like"/>
    <property type="match status" value="1"/>
</dbReference>
<gene>
    <name evidence="5" type="ORF">FAZ98_32775</name>
</gene>
<dbReference type="InterPro" id="IPR035938">
    <property type="entry name" value="Hemerythrin-like_sf"/>
</dbReference>
<protein>
    <submittedName>
        <fullName evidence="5">Bacteriohemerythrin</fullName>
    </submittedName>
</protein>
<evidence type="ECO:0000256" key="1">
    <source>
        <dbReference type="ARBA" id="ARBA00010587"/>
    </source>
</evidence>
<dbReference type="OrthoDB" id="5296936at2"/>
<dbReference type="InterPro" id="IPR012827">
    <property type="entry name" value="Hemerythrin_metal-bd"/>
</dbReference>
<dbReference type="InterPro" id="IPR016131">
    <property type="entry name" value="Haemerythrin_Fe_BS"/>
</dbReference>
<dbReference type="EMBL" id="CP046916">
    <property type="protein sequence ID" value="QGZ66543.1"/>
    <property type="molecule type" value="Genomic_DNA"/>
</dbReference>
<dbReference type="AlphaFoldDB" id="A0A7Z2GRE5"/>
<accession>A0A7Z2GRE5</accession>
<feature type="domain" description="Hemerythrin-like" evidence="4">
    <location>
        <begin position="24"/>
        <end position="127"/>
    </location>
</feature>